<dbReference type="AlphaFoldDB" id="A0A1M6DAV9"/>
<dbReference type="Pfam" id="PF25023">
    <property type="entry name" value="TEN_YD-shell"/>
    <property type="match status" value="1"/>
</dbReference>
<accession>A0A1M6DAV9</accession>
<dbReference type="Gene3D" id="2.180.10.10">
    <property type="entry name" value="RHS repeat-associated core"/>
    <property type="match status" value="1"/>
</dbReference>
<dbReference type="NCBIfam" id="TIGR01643">
    <property type="entry name" value="YD_repeat_2x"/>
    <property type="match status" value="1"/>
</dbReference>
<dbReference type="InterPro" id="IPR022385">
    <property type="entry name" value="Rhs_assc_core"/>
</dbReference>
<evidence type="ECO:0000313" key="4">
    <source>
        <dbReference type="Proteomes" id="UP000184510"/>
    </source>
</evidence>
<gene>
    <name evidence="3" type="ORF">SAMN02745181_0690</name>
</gene>
<name>A0A1M6DAV9_9BACT</name>
<dbReference type="EMBL" id="FQYR01000002">
    <property type="protein sequence ID" value="SHI70367.1"/>
    <property type="molecule type" value="Genomic_DNA"/>
</dbReference>
<reference evidence="3 4" key="1">
    <citation type="submission" date="2016-11" db="EMBL/GenBank/DDBJ databases">
        <authorList>
            <person name="Jaros S."/>
            <person name="Januszkiewicz K."/>
            <person name="Wedrychowicz H."/>
        </authorList>
    </citation>
    <scope>NUCLEOTIDE SEQUENCE [LARGE SCALE GENOMIC DNA]</scope>
    <source>
        <strain evidence="3 4">DSM 18772</strain>
    </source>
</reference>
<dbReference type="OrthoDB" id="196214at2"/>
<proteinExistence type="predicted"/>
<evidence type="ECO:0000259" key="2">
    <source>
        <dbReference type="Pfam" id="PF25023"/>
    </source>
</evidence>
<dbReference type="STRING" id="1123071.SAMN02745181_0690"/>
<keyword evidence="1" id="KW-0677">Repeat</keyword>
<dbReference type="InterPro" id="IPR056823">
    <property type="entry name" value="TEN-like_YD-shell"/>
</dbReference>
<dbReference type="NCBIfam" id="TIGR03696">
    <property type="entry name" value="Rhs_assc_core"/>
    <property type="match status" value="1"/>
</dbReference>
<feature type="domain" description="Teneurin-like YD-shell" evidence="2">
    <location>
        <begin position="12"/>
        <end position="247"/>
    </location>
</feature>
<evidence type="ECO:0000256" key="1">
    <source>
        <dbReference type="ARBA" id="ARBA00022737"/>
    </source>
</evidence>
<dbReference type="InterPro" id="IPR006530">
    <property type="entry name" value="YD"/>
</dbReference>
<dbReference type="InterPro" id="IPR050708">
    <property type="entry name" value="T6SS_VgrG/RHS"/>
</dbReference>
<dbReference type="PANTHER" id="PTHR32305">
    <property type="match status" value="1"/>
</dbReference>
<sequence length="401" mass="44781">MKDDHSTNNTFDRTYAFDGIGNRTTATENTTTVNYTANSKNQYSSVGGTSRTHDADGNLTNDGKTYVYDAENRLIEVKDTGGNTVEQYEYDYLSRRITRSVYGGATVQSFIYDGWNPIAMYNAGALSQTYTWGKDLSGSMQGAGGVGGLLEVSFNSNSYYPTYDGNGNVSEYLDSSGSVVAHFEYDAFGKTVVENGTLAGNFAHRFSTKQWNPLAELYYYGYRFYAPEMGRWINRDPIEEVENFLQMITNTQIQQPLNIEIEKHPYLMLDNQAISSYDYLGFFGLPGMPSKKEIVSKYIKLLALTLIPQYKAALRNCWESSDSCWKVVGLIGAQGAVILQLTFVECKLTHPLNWPACYAMMIAGSKSLKSWDTKAKAACQVKKCCWGDKTPNHFGDPSVFD</sequence>
<dbReference type="Proteomes" id="UP000184510">
    <property type="component" value="Unassembled WGS sequence"/>
</dbReference>
<evidence type="ECO:0000313" key="3">
    <source>
        <dbReference type="EMBL" id="SHI70367.1"/>
    </source>
</evidence>
<organism evidence="3 4">
    <name type="scientific">Rubritalea squalenifaciens DSM 18772</name>
    <dbReference type="NCBI Taxonomy" id="1123071"/>
    <lineage>
        <taxon>Bacteria</taxon>
        <taxon>Pseudomonadati</taxon>
        <taxon>Verrucomicrobiota</taxon>
        <taxon>Verrucomicrobiia</taxon>
        <taxon>Verrucomicrobiales</taxon>
        <taxon>Rubritaleaceae</taxon>
        <taxon>Rubritalea</taxon>
    </lineage>
</organism>
<protein>
    <submittedName>
        <fullName evidence="3">RHS repeat-associated core domain-containing protein</fullName>
    </submittedName>
</protein>
<dbReference type="InParanoid" id="A0A1M6DAV9"/>
<dbReference type="PANTHER" id="PTHR32305:SF15">
    <property type="entry name" value="PROTEIN RHSA-RELATED"/>
    <property type="match status" value="1"/>
</dbReference>
<keyword evidence="4" id="KW-1185">Reference proteome</keyword>
<dbReference type="RefSeq" id="WP_159434767.1">
    <property type="nucleotide sequence ID" value="NZ_FQYR01000002.1"/>
</dbReference>